<evidence type="ECO:0000313" key="4">
    <source>
        <dbReference type="Proteomes" id="UP000799118"/>
    </source>
</evidence>
<evidence type="ECO:0000259" key="2">
    <source>
        <dbReference type="Pfam" id="PF20152"/>
    </source>
</evidence>
<dbReference type="EMBL" id="ML769795">
    <property type="protein sequence ID" value="KAE9387534.1"/>
    <property type="molecule type" value="Genomic_DNA"/>
</dbReference>
<feature type="transmembrane region" description="Helical" evidence="1">
    <location>
        <begin position="7"/>
        <end position="26"/>
    </location>
</feature>
<feature type="domain" description="DUF6534" evidence="2">
    <location>
        <begin position="55"/>
        <end position="139"/>
    </location>
</feature>
<organism evidence="3 4">
    <name type="scientific">Gymnopus androsaceus JB14</name>
    <dbReference type="NCBI Taxonomy" id="1447944"/>
    <lineage>
        <taxon>Eukaryota</taxon>
        <taxon>Fungi</taxon>
        <taxon>Dikarya</taxon>
        <taxon>Basidiomycota</taxon>
        <taxon>Agaricomycotina</taxon>
        <taxon>Agaricomycetes</taxon>
        <taxon>Agaricomycetidae</taxon>
        <taxon>Agaricales</taxon>
        <taxon>Marasmiineae</taxon>
        <taxon>Omphalotaceae</taxon>
        <taxon>Gymnopus</taxon>
    </lineage>
</organism>
<dbReference type="OrthoDB" id="3262409at2759"/>
<keyword evidence="4" id="KW-1185">Reference proteome</keyword>
<dbReference type="Pfam" id="PF20152">
    <property type="entry name" value="DUF6534"/>
    <property type="match status" value="1"/>
</dbReference>
<dbReference type="InterPro" id="IPR045339">
    <property type="entry name" value="DUF6534"/>
</dbReference>
<keyword evidence="1" id="KW-1133">Transmembrane helix</keyword>
<sequence>MSTKKNWIVPVVIACLSISGWCISLLDGTHSSNTQADLGSQSPPTYGLDMVGGGADVLITSSMIYYLDLRFRIELHKTQQNHASYHAPRRFRRLIVRTVECNLLSLFAQTICYWSVITDMTLAKVYTFSLLVSLNCRHSDNGSGNSNGGFSSSRREGDVVELTVLHTSSFQAPGFHTSNKKQPAIIQEQTKGPTFDDSYVVLSPI</sequence>
<keyword evidence="1" id="KW-0812">Transmembrane</keyword>
<evidence type="ECO:0000313" key="3">
    <source>
        <dbReference type="EMBL" id="KAE9387534.1"/>
    </source>
</evidence>
<name>A0A6A4GQS7_9AGAR</name>
<evidence type="ECO:0000256" key="1">
    <source>
        <dbReference type="SAM" id="Phobius"/>
    </source>
</evidence>
<proteinExistence type="predicted"/>
<protein>
    <recommendedName>
        <fullName evidence="2">DUF6534 domain-containing protein</fullName>
    </recommendedName>
</protein>
<accession>A0A6A4GQS7</accession>
<keyword evidence="1" id="KW-0472">Membrane</keyword>
<dbReference type="AlphaFoldDB" id="A0A6A4GQS7"/>
<reference evidence="3" key="1">
    <citation type="journal article" date="2019" name="Environ. Microbiol.">
        <title>Fungal ecological strategies reflected in gene transcription - a case study of two litter decomposers.</title>
        <authorList>
            <person name="Barbi F."/>
            <person name="Kohler A."/>
            <person name="Barry K."/>
            <person name="Baskaran P."/>
            <person name="Daum C."/>
            <person name="Fauchery L."/>
            <person name="Ihrmark K."/>
            <person name="Kuo A."/>
            <person name="LaButti K."/>
            <person name="Lipzen A."/>
            <person name="Morin E."/>
            <person name="Grigoriev I.V."/>
            <person name="Henrissat B."/>
            <person name="Lindahl B."/>
            <person name="Martin F."/>
        </authorList>
    </citation>
    <scope>NUCLEOTIDE SEQUENCE</scope>
    <source>
        <strain evidence="3">JB14</strain>
    </source>
</reference>
<dbReference type="Proteomes" id="UP000799118">
    <property type="component" value="Unassembled WGS sequence"/>
</dbReference>
<feature type="transmembrane region" description="Helical" evidence="1">
    <location>
        <begin position="46"/>
        <end position="67"/>
    </location>
</feature>
<gene>
    <name evidence="3" type="ORF">BT96DRAFT_1005038</name>
</gene>